<proteinExistence type="predicted"/>
<name>A0A367ITE9_RHIST</name>
<dbReference type="Proteomes" id="UP000253551">
    <property type="component" value="Unassembled WGS sequence"/>
</dbReference>
<reference evidence="1 2" key="1">
    <citation type="journal article" date="2018" name="G3 (Bethesda)">
        <title>Phylogenetic and Phylogenomic Definition of Rhizopus Species.</title>
        <authorList>
            <person name="Gryganskyi A.P."/>
            <person name="Golan J."/>
            <person name="Dolatabadi S."/>
            <person name="Mondo S."/>
            <person name="Robb S."/>
            <person name="Idnurm A."/>
            <person name="Muszewska A."/>
            <person name="Steczkiewicz K."/>
            <person name="Masonjones S."/>
            <person name="Liao H.L."/>
            <person name="Gajdeczka M.T."/>
            <person name="Anike F."/>
            <person name="Vuek A."/>
            <person name="Anishchenko I.M."/>
            <person name="Voigt K."/>
            <person name="de Hoog G.S."/>
            <person name="Smith M.E."/>
            <person name="Heitman J."/>
            <person name="Vilgalys R."/>
            <person name="Stajich J.E."/>
        </authorList>
    </citation>
    <scope>NUCLEOTIDE SEQUENCE [LARGE SCALE GENOMIC DNA]</scope>
    <source>
        <strain evidence="1 2">LSU 92-RS-03</strain>
    </source>
</reference>
<feature type="non-terminal residue" evidence="1">
    <location>
        <position position="382"/>
    </location>
</feature>
<dbReference type="OrthoDB" id="10449056at2759"/>
<comment type="caution">
    <text evidence="1">The sequence shown here is derived from an EMBL/GenBank/DDBJ whole genome shotgun (WGS) entry which is preliminary data.</text>
</comment>
<evidence type="ECO:0000313" key="2">
    <source>
        <dbReference type="Proteomes" id="UP000253551"/>
    </source>
</evidence>
<feature type="non-terminal residue" evidence="1">
    <location>
        <position position="1"/>
    </location>
</feature>
<gene>
    <name evidence="1" type="ORF">CU098_004757</name>
</gene>
<organism evidence="1 2">
    <name type="scientific">Rhizopus stolonifer</name>
    <name type="common">Rhizopus nigricans</name>
    <dbReference type="NCBI Taxonomy" id="4846"/>
    <lineage>
        <taxon>Eukaryota</taxon>
        <taxon>Fungi</taxon>
        <taxon>Fungi incertae sedis</taxon>
        <taxon>Mucoromycota</taxon>
        <taxon>Mucoromycotina</taxon>
        <taxon>Mucoromycetes</taxon>
        <taxon>Mucorales</taxon>
        <taxon>Mucorineae</taxon>
        <taxon>Rhizopodaceae</taxon>
        <taxon>Rhizopus</taxon>
    </lineage>
</organism>
<sequence>FLVYMIPIHDAWYANSHIHTHLRYQFEQDVVQLVLDAQGPYKHDLETREMIIEMLSVVPQNYNVQKTAEVAETIDKQEASVRLKETFEQLEEPMQPMFEHSYRGYEDLAARSRRTMKVRLRKTGRHGYIPSREELIQLTKASQGRCAVSGIKGHWGLQRPSFFKSPFDLDFDHKIPISLGGSFGLENLQELKEQDKVDPLFLENNITPIERLVDLPLIQIGDYVEAFTNGQYSGMVVGQKRSSGGLQQLTVLLRNGKLFEVRSSNVAFCLKDFAKSQQVAQTVVDSFSPQDIDANGVLQNISPAYNRAIQHYQRTLKLNKGLAHQGLEQLHKHFIHPDKETQVSLDELAAHAFKTKQPSTLQRHVTFLHLASDNIHFMPTLD</sequence>
<protein>
    <submittedName>
        <fullName evidence="1">Uncharacterized protein</fullName>
    </submittedName>
</protein>
<dbReference type="EMBL" id="PJQM01005729">
    <property type="protein sequence ID" value="RCH80975.1"/>
    <property type="molecule type" value="Genomic_DNA"/>
</dbReference>
<dbReference type="AlphaFoldDB" id="A0A367ITE9"/>
<evidence type="ECO:0000313" key="1">
    <source>
        <dbReference type="EMBL" id="RCH80975.1"/>
    </source>
</evidence>
<keyword evidence="2" id="KW-1185">Reference proteome</keyword>
<accession>A0A367ITE9</accession>
<dbReference type="STRING" id="4846.A0A367ITE9"/>